<sequence>MEKEYKIIDCFCGAGGLSLGFEKAGFKVLYAFDLDETSINTYKHNPQHHHGQAFIRDIYNVSKKSIEEDLGHKLGEIDVVIGGPPCQGFSVQRRGGDNDPRNNLVLEYIRMIIDIKPRFFVMENVGGLLSPRGIPYLAQLTEKLGEAGYSIQRQKLTASDFGVPQRRKRVFIIGERMDGETQMFEFPKPTGEPEKTVRDTIFDLIDKNENDIPNHKSDKLSAVNLKRIQAIKEGEGRDSLPNELQLECHKKNTGHRHLDTYGRMAWDKPSPTITARFDSFSRGRFGHPVLDRTITLREGARLQTFPDDFEFQGNKVEVAKQIGNAVPPVLAKKVAEQVKACLQKEDDYKKQKGL</sequence>
<dbReference type="PROSITE" id="PS51679">
    <property type="entry name" value="SAM_MT_C5"/>
    <property type="match status" value="1"/>
</dbReference>
<gene>
    <name evidence="8" type="ORF">LY28_02721</name>
</gene>
<dbReference type="PROSITE" id="PS00095">
    <property type="entry name" value="C5_MTASE_2"/>
    <property type="match status" value="1"/>
</dbReference>
<dbReference type="InterPro" id="IPR050390">
    <property type="entry name" value="C5-Methyltransferase"/>
</dbReference>
<dbReference type="Gene3D" id="3.90.120.10">
    <property type="entry name" value="DNA Methylase, subunit A, domain 2"/>
    <property type="match status" value="1"/>
</dbReference>
<dbReference type="PRINTS" id="PR00105">
    <property type="entry name" value="C5METTRFRASE"/>
</dbReference>
<accession>A0A318XHN0</accession>
<evidence type="ECO:0000256" key="7">
    <source>
        <dbReference type="RuleBase" id="RU000417"/>
    </source>
</evidence>
<dbReference type="SUPFAM" id="SSF53335">
    <property type="entry name" value="S-adenosyl-L-methionine-dependent methyltransferases"/>
    <property type="match status" value="1"/>
</dbReference>
<dbReference type="OrthoDB" id="9813719at2"/>
<dbReference type="InterPro" id="IPR029063">
    <property type="entry name" value="SAM-dependent_MTases_sf"/>
</dbReference>
<keyword evidence="4" id="KW-0680">Restriction system</keyword>
<dbReference type="InterPro" id="IPR018117">
    <property type="entry name" value="C5_DNA_meth_AS"/>
</dbReference>
<keyword evidence="1 5" id="KW-0489">Methyltransferase</keyword>
<comment type="catalytic activity">
    <reaction evidence="7">
        <text>a 2'-deoxycytidine in DNA + S-adenosyl-L-methionine = a 5-methyl-2'-deoxycytidine in DNA + S-adenosyl-L-homocysteine + H(+)</text>
        <dbReference type="Rhea" id="RHEA:13681"/>
        <dbReference type="Rhea" id="RHEA-COMP:11369"/>
        <dbReference type="Rhea" id="RHEA-COMP:11370"/>
        <dbReference type="ChEBI" id="CHEBI:15378"/>
        <dbReference type="ChEBI" id="CHEBI:57856"/>
        <dbReference type="ChEBI" id="CHEBI:59789"/>
        <dbReference type="ChEBI" id="CHEBI:85452"/>
        <dbReference type="ChEBI" id="CHEBI:85454"/>
        <dbReference type="EC" id="2.1.1.37"/>
    </reaction>
</comment>
<dbReference type="GO" id="GO:0003677">
    <property type="term" value="F:DNA binding"/>
    <property type="evidence" value="ECO:0007669"/>
    <property type="project" value="TreeGrafter"/>
</dbReference>
<evidence type="ECO:0000256" key="4">
    <source>
        <dbReference type="ARBA" id="ARBA00022747"/>
    </source>
</evidence>
<protein>
    <recommendedName>
        <fullName evidence="7">Cytosine-specific methyltransferase</fullName>
        <ecNumber evidence="7">2.1.1.37</ecNumber>
    </recommendedName>
</protein>
<dbReference type="PANTHER" id="PTHR10629:SF52">
    <property type="entry name" value="DNA (CYTOSINE-5)-METHYLTRANSFERASE 1"/>
    <property type="match status" value="1"/>
</dbReference>
<dbReference type="InterPro" id="IPR031303">
    <property type="entry name" value="C5_meth_CS"/>
</dbReference>
<evidence type="ECO:0000256" key="2">
    <source>
        <dbReference type="ARBA" id="ARBA00022679"/>
    </source>
</evidence>
<name>A0A318XHN0_9FIRM</name>
<evidence type="ECO:0000256" key="3">
    <source>
        <dbReference type="ARBA" id="ARBA00022691"/>
    </source>
</evidence>
<dbReference type="NCBIfam" id="TIGR00675">
    <property type="entry name" value="dcm"/>
    <property type="match status" value="1"/>
</dbReference>
<comment type="similarity">
    <text evidence="5 6">Belongs to the class I-like SAM-binding methyltransferase superfamily. C5-methyltransferase family.</text>
</comment>
<dbReference type="EMBL" id="QKMR01000017">
    <property type="protein sequence ID" value="PYG86695.1"/>
    <property type="molecule type" value="Genomic_DNA"/>
</dbReference>
<proteinExistence type="inferred from homology"/>
<dbReference type="Gene3D" id="3.40.50.150">
    <property type="entry name" value="Vaccinia Virus protein VP39"/>
    <property type="match status" value="1"/>
</dbReference>
<evidence type="ECO:0000313" key="8">
    <source>
        <dbReference type="EMBL" id="PYG86695.1"/>
    </source>
</evidence>
<dbReference type="GO" id="GO:0009307">
    <property type="term" value="P:DNA restriction-modification system"/>
    <property type="evidence" value="ECO:0007669"/>
    <property type="project" value="UniProtKB-KW"/>
</dbReference>
<dbReference type="RefSeq" id="WP_110462724.1">
    <property type="nucleotide sequence ID" value="NZ_QKMR01000017.1"/>
</dbReference>
<dbReference type="InterPro" id="IPR001525">
    <property type="entry name" value="C5_MeTfrase"/>
</dbReference>
<dbReference type="EC" id="2.1.1.37" evidence="7"/>
<dbReference type="Pfam" id="PF00145">
    <property type="entry name" value="DNA_methylase"/>
    <property type="match status" value="1"/>
</dbReference>
<evidence type="ECO:0000313" key="9">
    <source>
        <dbReference type="Proteomes" id="UP000248132"/>
    </source>
</evidence>
<reference evidence="8 9" key="1">
    <citation type="submission" date="2018-06" db="EMBL/GenBank/DDBJ databases">
        <title>Genomic Encyclopedia of Type Strains, Phase I: the one thousand microbial genomes (KMG-I) project.</title>
        <authorList>
            <person name="Kyrpides N."/>
        </authorList>
    </citation>
    <scope>NUCLEOTIDE SEQUENCE [LARGE SCALE GENOMIC DNA]</scope>
    <source>
        <strain evidence="8 9">DSM 19573</strain>
    </source>
</reference>
<dbReference type="PANTHER" id="PTHR10629">
    <property type="entry name" value="CYTOSINE-SPECIFIC METHYLTRANSFERASE"/>
    <property type="match status" value="1"/>
</dbReference>
<feature type="active site" evidence="5">
    <location>
        <position position="86"/>
    </location>
</feature>
<dbReference type="GO" id="GO:0003886">
    <property type="term" value="F:DNA (cytosine-5-)-methyltransferase activity"/>
    <property type="evidence" value="ECO:0007669"/>
    <property type="project" value="UniProtKB-EC"/>
</dbReference>
<keyword evidence="3 5" id="KW-0949">S-adenosyl-L-methionine</keyword>
<keyword evidence="9" id="KW-1185">Reference proteome</keyword>
<dbReference type="GO" id="GO:0044027">
    <property type="term" value="P:negative regulation of gene expression via chromosomal CpG island methylation"/>
    <property type="evidence" value="ECO:0007669"/>
    <property type="project" value="TreeGrafter"/>
</dbReference>
<evidence type="ECO:0000256" key="5">
    <source>
        <dbReference type="PROSITE-ProRule" id="PRU01016"/>
    </source>
</evidence>
<evidence type="ECO:0000256" key="1">
    <source>
        <dbReference type="ARBA" id="ARBA00022603"/>
    </source>
</evidence>
<dbReference type="CDD" id="cd00315">
    <property type="entry name" value="Cyt_C5_DNA_methylase"/>
    <property type="match status" value="1"/>
</dbReference>
<dbReference type="Proteomes" id="UP000248132">
    <property type="component" value="Unassembled WGS sequence"/>
</dbReference>
<comment type="caution">
    <text evidence="8">The sequence shown here is derived from an EMBL/GenBank/DDBJ whole genome shotgun (WGS) entry which is preliminary data.</text>
</comment>
<organism evidence="8 9">
    <name type="scientific">Ruminiclostridium sufflavum DSM 19573</name>
    <dbReference type="NCBI Taxonomy" id="1121337"/>
    <lineage>
        <taxon>Bacteria</taxon>
        <taxon>Bacillati</taxon>
        <taxon>Bacillota</taxon>
        <taxon>Clostridia</taxon>
        <taxon>Eubacteriales</taxon>
        <taxon>Oscillospiraceae</taxon>
        <taxon>Ruminiclostridium</taxon>
    </lineage>
</organism>
<dbReference type="GO" id="GO:0032259">
    <property type="term" value="P:methylation"/>
    <property type="evidence" value="ECO:0007669"/>
    <property type="project" value="UniProtKB-KW"/>
</dbReference>
<evidence type="ECO:0000256" key="6">
    <source>
        <dbReference type="RuleBase" id="RU000416"/>
    </source>
</evidence>
<keyword evidence="2 5" id="KW-0808">Transferase</keyword>
<dbReference type="AlphaFoldDB" id="A0A318XHN0"/>
<dbReference type="PROSITE" id="PS00094">
    <property type="entry name" value="C5_MTASE_1"/>
    <property type="match status" value="1"/>
</dbReference>